<dbReference type="Pfam" id="PF04338">
    <property type="entry name" value="DUF481"/>
    <property type="match status" value="1"/>
</dbReference>
<dbReference type="EMBL" id="FPHH01000071">
    <property type="protein sequence ID" value="SFV63166.1"/>
    <property type="molecule type" value="Genomic_DNA"/>
</dbReference>
<proteinExistence type="predicted"/>
<gene>
    <name evidence="1" type="ORF">MNB_SM-5-1</name>
</gene>
<dbReference type="AlphaFoldDB" id="A0A1W1CBK2"/>
<name>A0A1W1CBK2_9ZZZZ</name>
<dbReference type="InterPro" id="IPR007433">
    <property type="entry name" value="DUF481"/>
</dbReference>
<sequence>MKYFIIMILGVLNLYALVSIAPVEIGDKPGFSGLLKGSFETKRGNTDSDNYTGGARLAYDNNQSYVMWGEFSFTYAEASGVKNANSTFTHLRYIHKLYSHWDWEAFIQSQGNEFTMIDERLLSGGGVRLHLDKEPYGELFFGLGGFYEYIDYSTVMDSRENNLRANFYIAYKKVFTKDSKLSYIGYYQPKVGDVNDYNILNTLELTVLIYKKLSLSFSINYNKDSKPAIGVKEADFSQHTGFIYKF</sequence>
<evidence type="ECO:0000313" key="1">
    <source>
        <dbReference type="EMBL" id="SFV63166.1"/>
    </source>
</evidence>
<protein>
    <submittedName>
        <fullName evidence="1">Probable outer membrane protein STY1784</fullName>
    </submittedName>
</protein>
<accession>A0A1W1CBK2</accession>
<organism evidence="1">
    <name type="scientific">hydrothermal vent metagenome</name>
    <dbReference type="NCBI Taxonomy" id="652676"/>
    <lineage>
        <taxon>unclassified sequences</taxon>
        <taxon>metagenomes</taxon>
        <taxon>ecological metagenomes</taxon>
    </lineage>
</organism>
<reference evidence="1" key="1">
    <citation type="submission" date="2016-10" db="EMBL/GenBank/DDBJ databases">
        <authorList>
            <person name="de Groot N.N."/>
        </authorList>
    </citation>
    <scope>NUCLEOTIDE SEQUENCE</scope>
</reference>